<organism evidence="1 2">
    <name type="scientific">Dothistroma septosporum (strain NZE10 / CBS 128990)</name>
    <name type="common">Red band needle blight fungus</name>
    <name type="synonym">Mycosphaerella pini</name>
    <dbReference type="NCBI Taxonomy" id="675120"/>
    <lineage>
        <taxon>Eukaryota</taxon>
        <taxon>Fungi</taxon>
        <taxon>Dikarya</taxon>
        <taxon>Ascomycota</taxon>
        <taxon>Pezizomycotina</taxon>
        <taxon>Dothideomycetes</taxon>
        <taxon>Dothideomycetidae</taxon>
        <taxon>Mycosphaerellales</taxon>
        <taxon>Mycosphaerellaceae</taxon>
        <taxon>Dothistroma</taxon>
    </lineage>
</organism>
<accession>N1Q143</accession>
<protein>
    <recommendedName>
        <fullName evidence="3">F-box domain-containing protein</fullName>
    </recommendedName>
</protein>
<keyword evidence="2" id="KW-1185">Reference proteome</keyword>
<proteinExistence type="predicted"/>
<sequence length="521" mass="59758">MQTTLPSYYRIDKGTTSTSVVASQKRLRPSGMPQDIEPPAAIIHAAPAGLARNEQAALDKCPVEVVELIGSFLESDQDVKNFRATCRHVHHNIEGHNGSFWRDRFLESFDQPHTPMSNVEYKRLYQARKRLFTNGATFRFGHSSQEMVCLEMLRDMAIESYTQYNCGAAIPSKASKNITFLKRFAQSHAILDAIFNPRHKSTPGSRRDNFPRPTEPLLQVIQVMFAPCLLSVEFGDDAYRYPETQQAAFSVTPWLCGAYNLNVDMELVLRQINYWRYHIIRKAEYSLFEAFKDLEEKERPRFWQMQLEKGQKDRIGKRWKGAYAFCDDPEDVLHIRRIGDGLVDAFFNGEESNPEEFQDIQLQLQPEGESTWPTDFEKVLHSLKQPQAKVVTRSQKASIPADERDRWVSQSFRFAGDGVDAKGPVFYDGWLNPLPSQEGVPGWQRMTMMKYQILDDESSIDLESLYAYEGIVLPGGQILVGRWWSTYSEYGKDMYSGPFIMWCVDDEDDGIAEAAKAQEET</sequence>
<evidence type="ECO:0000313" key="2">
    <source>
        <dbReference type="Proteomes" id="UP000016933"/>
    </source>
</evidence>
<evidence type="ECO:0000313" key="1">
    <source>
        <dbReference type="EMBL" id="EME49481.1"/>
    </source>
</evidence>
<evidence type="ECO:0008006" key="3">
    <source>
        <dbReference type="Google" id="ProtNLM"/>
    </source>
</evidence>
<reference evidence="1 2" key="2">
    <citation type="journal article" date="2012" name="PLoS Pathog.">
        <title>Diverse lifestyles and strategies of plant pathogenesis encoded in the genomes of eighteen Dothideomycetes fungi.</title>
        <authorList>
            <person name="Ohm R.A."/>
            <person name="Feau N."/>
            <person name="Henrissat B."/>
            <person name="Schoch C.L."/>
            <person name="Horwitz B.A."/>
            <person name="Barry K.W."/>
            <person name="Condon B.J."/>
            <person name="Copeland A.C."/>
            <person name="Dhillon B."/>
            <person name="Glaser F."/>
            <person name="Hesse C.N."/>
            <person name="Kosti I."/>
            <person name="LaButti K."/>
            <person name="Lindquist E.A."/>
            <person name="Lucas S."/>
            <person name="Salamov A.A."/>
            <person name="Bradshaw R.E."/>
            <person name="Ciuffetti L."/>
            <person name="Hamelin R.C."/>
            <person name="Kema G.H.J."/>
            <person name="Lawrence C."/>
            <person name="Scott J.A."/>
            <person name="Spatafora J.W."/>
            <person name="Turgeon B.G."/>
            <person name="de Wit P.J.G.M."/>
            <person name="Zhong S."/>
            <person name="Goodwin S.B."/>
            <person name="Grigoriev I.V."/>
        </authorList>
    </citation>
    <scope>NUCLEOTIDE SEQUENCE [LARGE SCALE GENOMIC DNA]</scope>
    <source>
        <strain evidence="2">NZE10 / CBS 128990</strain>
    </source>
</reference>
<dbReference type="HOGENOM" id="CLU_030054_1_0_1"/>
<dbReference type="eggNOG" id="ENOG502S3DJ">
    <property type="taxonomic scope" value="Eukaryota"/>
</dbReference>
<reference evidence="2" key="1">
    <citation type="journal article" date="2012" name="PLoS Genet.">
        <title>The genomes of the fungal plant pathogens Cladosporium fulvum and Dothistroma septosporum reveal adaptation to different hosts and lifestyles but also signatures of common ancestry.</title>
        <authorList>
            <person name="de Wit P.J.G.M."/>
            <person name="van der Burgt A."/>
            <person name="Oekmen B."/>
            <person name="Stergiopoulos I."/>
            <person name="Abd-Elsalam K.A."/>
            <person name="Aerts A.L."/>
            <person name="Bahkali A.H."/>
            <person name="Beenen H.G."/>
            <person name="Chettri P."/>
            <person name="Cox M.P."/>
            <person name="Datema E."/>
            <person name="de Vries R.P."/>
            <person name="Dhillon B."/>
            <person name="Ganley A.R."/>
            <person name="Griffiths S.A."/>
            <person name="Guo Y."/>
            <person name="Hamelin R.C."/>
            <person name="Henrissat B."/>
            <person name="Kabir M.S."/>
            <person name="Jashni M.K."/>
            <person name="Kema G."/>
            <person name="Klaubauf S."/>
            <person name="Lapidus A."/>
            <person name="Levasseur A."/>
            <person name="Lindquist E."/>
            <person name="Mehrabi R."/>
            <person name="Ohm R.A."/>
            <person name="Owen T.J."/>
            <person name="Salamov A."/>
            <person name="Schwelm A."/>
            <person name="Schijlen E."/>
            <person name="Sun H."/>
            <person name="van den Burg H.A."/>
            <person name="van Ham R.C.H.J."/>
            <person name="Zhang S."/>
            <person name="Goodwin S.B."/>
            <person name="Grigoriev I.V."/>
            <person name="Collemare J."/>
            <person name="Bradshaw R.E."/>
        </authorList>
    </citation>
    <scope>NUCLEOTIDE SEQUENCE [LARGE SCALE GENOMIC DNA]</scope>
    <source>
        <strain evidence="2">NZE10 / CBS 128990</strain>
    </source>
</reference>
<dbReference type="EMBL" id="KB446535">
    <property type="protein sequence ID" value="EME49481.1"/>
    <property type="molecule type" value="Genomic_DNA"/>
</dbReference>
<dbReference type="STRING" id="675120.N1Q143"/>
<name>N1Q143_DOTSN</name>
<dbReference type="OMA" id="GWQRITF"/>
<dbReference type="Proteomes" id="UP000016933">
    <property type="component" value="Unassembled WGS sequence"/>
</dbReference>
<dbReference type="OrthoDB" id="3971593at2759"/>
<dbReference type="AlphaFoldDB" id="N1Q143"/>
<gene>
    <name evidence="1" type="ORF">DOTSEDRAFT_49736</name>
</gene>